<name>W1NYF4_AMBTC</name>
<dbReference type="HOGENOM" id="CLU_1483952_0_0_1"/>
<dbReference type="Gramene" id="ERN00331">
    <property type="protein sequence ID" value="ERN00331"/>
    <property type="gene ID" value="AMTR_s00104p00038230"/>
</dbReference>
<dbReference type="STRING" id="13333.W1NYF4"/>
<accession>W1NYF4</accession>
<gene>
    <name evidence="1" type="ORF">AMTR_s00104p00038230</name>
</gene>
<reference evidence="2" key="1">
    <citation type="journal article" date="2013" name="Science">
        <title>The Amborella genome and the evolution of flowering plants.</title>
        <authorList>
            <consortium name="Amborella Genome Project"/>
        </authorList>
    </citation>
    <scope>NUCLEOTIDE SEQUENCE [LARGE SCALE GENOMIC DNA]</scope>
</reference>
<evidence type="ECO:0000313" key="1">
    <source>
        <dbReference type="EMBL" id="ERN00331.1"/>
    </source>
</evidence>
<sequence length="182" mass="20563">MKKYLKLQVSDSSGNYHELGGNLQPTLMLLVGLLNLVTTALGKAVEEKSFLLAKIQDINELPRHEVDDILDVYKRQDSVAASDNIRKRRYIAMVEMCKRAGNRDRLIKLLLQIVERVLDILFSHFQDRKNGQMRVDGISAGSKEEVSVLSQKLMPTLERLEVLSESSTLVRNGKVTKNAVEI</sequence>
<proteinExistence type="predicted"/>
<dbReference type="Proteomes" id="UP000017836">
    <property type="component" value="Unassembled WGS sequence"/>
</dbReference>
<organism evidence="1 2">
    <name type="scientific">Amborella trichopoda</name>
    <dbReference type="NCBI Taxonomy" id="13333"/>
    <lineage>
        <taxon>Eukaryota</taxon>
        <taxon>Viridiplantae</taxon>
        <taxon>Streptophyta</taxon>
        <taxon>Embryophyta</taxon>
        <taxon>Tracheophyta</taxon>
        <taxon>Spermatophyta</taxon>
        <taxon>Magnoliopsida</taxon>
        <taxon>Amborellales</taxon>
        <taxon>Amborellaceae</taxon>
        <taxon>Amborella</taxon>
    </lineage>
</organism>
<evidence type="ECO:0000313" key="2">
    <source>
        <dbReference type="Proteomes" id="UP000017836"/>
    </source>
</evidence>
<keyword evidence="2" id="KW-1185">Reference proteome</keyword>
<dbReference type="EMBL" id="KI394907">
    <property type="protein sequence ID" value="ERN00331.1"/>
    <property type="molecule type" value="Genomic_DNA"/>
</dbReference>
<dbReference type="eggNOG" id="KOG1835">
    <property type="taxonomic scope" value="Eukaryota"/>
</dbReference>
<protein>
    <submittedName>
        <fullName evidence="1">Uncharacterized protein</fullName>
    </submittedName>
</protein>
<dbReference type="AlphaFoldDB" id="W1NYF4"/>